<gene>
    <name evidence="2" type="ORF">MUN79_24340</name>
</gene>
<dbReference type="Proteomes" id="UP000831796">
    <property type="component" value="Chromosome"/>
</dbReference>
<evidence type="ECO:0000256" key="1">
    <source>
        <dbReference type="SAM" id="Phobius"/>
    </source>
</evidence>
<name>A0A8T9Q854_9BACT</name>
<reference evidence="2" key="1">
    <citation type="submission" date="2022-04" db="EMBL/GenBank/DDBJ databases">
        <title>Hymenobacter sp. isolated from the air.</title>
        <authorList>
            <person name="Won M."/>
            <person name="Lee C.-M."/>
            <person name="Woen H.-Y."/>
            <person name="Kwon S.-W."/>
        </authorList>
    </citation>
    <scope>NUCLEOTIDE SEQUENCE</scope>
    <source>
        <strain evidence="2">5116S-3</strain>
    </source>
</reference>
<evidence type="ECO:0000313" key="2">
    <source>
        <dbReference type="EMBL" id="UOQ71699.1"/>
    </source>
</evidence>
<sequence>MGRGPALGYWLGFHLNLGATGVWFGLLTGLSLVAILLLWRFRQHSASLVIPTPVPAAIH</sequence>
<feature type="transmembrane region" description="Helical" evidence="1">
    <location>
        <begin position="20"/>
        <end position="39"/>
    </location>
</feature>
<dbReference type="AlphaFoldDB" id="A0A8T9Q854"/>
<proteinExistence type="predicted"/>
<keyword evidence="1" id="KW-1133">Transmembrane helix</keyword>
<evidence type="ECO:0000313" key="3">
    <source>
        <dbReference type="Proteomes" id="UP000831796"/>
    </source>
</evidence>
<keyword evidence="3" id="KW-1185">Reference proteome</keyword>
<keyword evidence="1" id="KW-0472">Membrane</keyword>
<organism evidence="2 3">
    <name type="scientific">Hymenobacter cellulosilyticus</name>
    <dbReference type="NCBI Taxonomy" id="2932248"/>
    <lineage>
        <taxon>Bacteria</taxon>
        <taxon>Pseudomonadati</taxon>
        <taxon>Bacteroidota</taxon>
        <taxon>Cytophagia</taxon>
        <taxon>Cytophagales</taxon>
        <taxon>Hymenobacteraceae</taxon>
        <taxon>Hymenobacter</taxon>
    </lineage>
</organism>
<keyword evidence="1" id="KW-0812">Transmembrane</keyword>
<protein>
    <submittedName>
        <fullName evidence="2">Uncharacterized protein</fullName>
    </submittedName>
</protein>
<dbReference type="RefSeq" id="WP_244675102.1">
    <property type="nucleotide sequence ID" value="NZ_CP095046.1"/>
</dbReference>
<dbReference type="EMBL" id="CP095046">
    <property type="protein sequence ID" value="UOQ71699.1"/>
    <property type="molecule type" value="Genomic_DNA"/>
</dbReference>
<dbReference type="KEGG" id="hcu:MUN79_24340"/>
<accession>A0A8T9Q854</accession>